<dbReference type="EMBL" id="JAFNEN010000519">
    <property type="protein sequence ID" value="KAG8181361.1"/>
    <property type="molecule type" value="Genomic_DNA"/>
</dbReference>
<protein>
    <submittedName>
        <fullName evidence="3">Uncharacterized protein</fullName>
    </submittedName>
</protein>
<evidence type="ECO:0000256" key="1">
    <source>
        <dbReference type="SAM" id="MobiDB-lite"/>
    </source>
</evidence>
<evidence type="ECO:0000313" key="4">
    <source>
        <dbReference type="Proteomes" id="UP000827092"/>
    </source>
</evidence>
<organism evidence="3 4">
    <name type="scientific">Oedothorax gibbosus</name>
    <dbReference type="NCBI Taxonomy" id="931172"/>
    <lineage>
        <taxon>Eukaryota</taxon>
        <taxon>Metazoa</taxon>
        <taxon>Ecdysozoa</taxon>
        <taxon>Arthropoda</taxon>
        <taxon>Chelicerata</taxon>
        <taxon>Arachnida</taxon>
        <taxon>Araneae</taxon>
        <taxon>Araneomorphae</taxon>
        <taxon>Entelegynae</taxon>
        <taxon>Araneoidea</taxon>
        <taxon>Linyphiidae</taxon>
        <taxon>Erigoninae</taxon>
        <taxon>Oedothorax</taxon>
    </lineage>
</organism>
<dbReference type="AlphaFoldDB" id="A0AAV6UCL6"/>
<accession>A0AAV6UCL6</accession>
<keyword evidence="2" id="KW-0732">Signal</keyword>
<proteinExistence type="predicted"/>
<gene>
    <name evidence="3" type="ORF">JTE90_008836</name>
</gene>
<feature type="signal peptide" evidence="2">
    <location>
        <begin position="1"/>
        <end position="19"/>
    </location>
</feature>
<sequence length="234" mass="26928">MLLGLILCIILTLRQRAKLGKDLSNFFLNHSAVAGDKRLAGRGGKLMHVKALTGRGYERRASSLIGGLRQSPDTECRAKLHCLALTRSFREKVACYYIEAQLLRRTLTFQNNVLLLSQKEGVVLTKKRKYCWNKGSPFKHWKQGVKIIKKTLSEKIKKIPPTTQRMQILFRQGDEVIGRKIDYSTPRRSEVIRRIQPMGNLGNAHKITSTKWRKQRQREKDQKIEQESGGCNDR</sequence>
<feature type="chain" id="PRO_5043641726" evidence="2">
    <location>
        <begin position="20"/>
        <end position="234"/>
    </location>
</feature>
<reference evidence="3 4" key="1">
    <citation type="journal article" date="2022" name="Nat. Ecol. Evol.">
        <title>A masculinizing supergene underlies an exaggerated male reproductive morph in a spider.</title>
        <authorList>
            <person name="Hendrickx F."/>
            <person name="De Corte Z."/>
            <person name="Sonet G."/>
            <person name="Van Belleghem S.M."/>
            <person name="Kostlbacher S."/>
            <person name="Vangestel C."/>
        </authorList>
    </citation>
    <scope>NUCLEOTIDE SEQUENCE [LARGE SCALE GENOMIC DNA]</scope>
    <source>
        <strain evidence="3">W744_W776</strain>
    </source>
</reference>
<keyword evidence="4" id="KW-1185">Reference proteome</keyword>
<dbReference type="Proteomes" id="UP000827092">
    <property type="component" value="Unassembled WGS sequence"/>
</dbReference>
<feature type="region of interest" description="Disordered" evidence="1">
    <location>
        <begin position="202"/>
        <end position="234"/>
    </location>
</feature>
<evidence type="ECO:0000256" key="2">
    <source>
        <dbReference type="SAM" id="SignalP"/>
    </source>
</evidence>
<evidence type="ECO:0000313" key="3">
    <source>
        <dbReference type="EMBL" id="KAG8181361.1"/>
    </source>
</evidence>
<name>A0AAV6UCL6_9ARAC</name>
<comment type="caution">
    <text evidence="3">The sequence shown here is derived from an EMBL/GenBank/DDBJ whole genome shotgun (WGS) entry which is preliminary data.</text>
</comment>
<feature type="compositionally biased region" description="Basic and acidic residues" evidence="1">
    <location>
        <begin position="218"/>
        <end position="234"/>
    </location>
</feature>